<dbReference type="GO" id="GO:0005829">
    <property type="term" value="C:cytosol"/>
    <property type="evidence" value="ECO:0007669"/>
    <property type="project" value="TreeGrafter"/>
</dbReference>
<name>A0A380TBL7_9ZZZZ</name>
<dbReference type="InterPro" id="IPR013520">
    <property type="entry name" value="Ribonucl_H"/>
</dbReference>
<dbReference type="GO" id="GO:0045004">
    <property type="term" value="P:DNA replication proofreading"/>
    <property type="evidence" value="ECO:0007669"/>
    <property type="project" value="TreeGrafter"/>
</dbReference>
<evidence type="ECO:0000256" key="2">
    <source>
        <dbReference type="SAM" id="Phobius"/>
    </source>
</evidence>
<keyword evidence="1" id="KW-0175">Coiled coil</keyword>
<dbReference type="GO" id="GO:0003887">
    <property type="term" value="F:DNA-directed DNA polymerase activity"/>
    <property type="evidence" value="ECO:0007669"/>
    <property type="project" value="InterPro"/>
</dbReference>
<evidence type="ECO:0000256" key="1">
    <source>
        <dbReference type="SAM" id="Coils"/>
    </source>
</evidence>
<evidence type="ECO:0000313" key="5">
    <source>
        <dbReference type="EMBL" id="SUS04797.1"/>
    </source>
</evidence>
<accession>A0A380TBL7</accession>
<organism evidence="5">
    <name type="scientific">metagenome</name>
    <dbReference type="NCBI Taxonomy" id="256318"/>
    <lineage>
        <taxon>unclassified sequences</taxon>
        <taxon>metagenomes</taxon>
    </lineage>
</organism>
<evidence type="ECO:0008006" key="6">
    <source>
        <dbReference type="Google" id="ProtNLM"/>
    </source>
</evidence>
<dbReference type="GO" id="GO:0003677">
    <property type="term" value="F:DNA binding"/>
    <property type="evidence" value="ECO:0007669"/>
    <property type="project" value="InterPro"/>
</dbReference>
<dbReference type="SMART" id="SM00479">
    <property type="entry name" value="EXOIII"/>
    <property type="match status" value="1"/>
</dbReference>
<dbReference type="SMART" id="SM00091">
    <property type="entry name" value="PAS"/>
    <property type="match status" value="1"/>
</dbReference>
<feature type="domain" description="PAS" evidence="3">
    <location>
        <begin position="137"/>
        <end position="203"/>
    </location>
</feature>
<dbReference type="InterPro" id="IPR035965">
    <property type="entry name" value="PAS-like_dom_sf"/>
</dbReference>
<dbReference type="InterPro" id="IPR012337">
    <property type="entry name" value="RNaseH-like_sf"/>
</dbReference>
<dbReference type="PANTHER" id="PTHR30231:SF41">
    <property type="entry name" value="DNA POLYMERASE III SUBUNIT EPSILON"/>
    <property type="match status" value="1"/>
</dbReference>
<keyword evidence="2" id="KW-0472">Membrane</keyword>
<proteinExistence type="predicted"/>
<dbReference type="InterPro" id="IPR006054">
    <property type="entry name" value="DnaQ"/>
</dbReference>
<reference evidence="5" key="1">
    <citation type="submission" date="2018-07" db="EMBL/GenBank/DDBJ databases">
        <authorList>
            <person name="Quirk P.G."/>
            <person name="Krulwich T.A."/>
        </authorList>
    </citation>
    <scope>NUCLEOTIDE SEQUENCE</scope>
</reference>
<dbReference type="EMBL" id="UIDG01000055">
    <property type="protein sequence ID" value="SUS04797.1"/>
    <property type="molecule type" value="Genomic_DNA"/>
</dbReference>
<dbReference type="CDD" id="cd00130">
    <property type="entry name" value="PAS"/>
    <property type="match status" value="1"/>
</dbReference>
<dbReference type="AlphaFoldDB" id="A0A380TBL7"/>
<dbReference type="GO" id="GO:0008408">
    <property type="term" value="F:3'-5' exonuclease activity"/>
    <property type="evidence" value="ECO:0007669"/>
    <property type="project" value="TreeGrafter"/>
</dbReference>
<dbReference type="InterPro" id="IPR000014">
    <property type="entry name" value="PAS"/>
</dbReference>
<evidence type="ECO:0000259" key="3">
    <source>
        <dbReference type="SMART" id="SM00091"/>
    </source>
</evidence>
<feature type="transmembrane region" description="Helical" evidence="2">
    <location>
        <begin position="45"/>
        <end position="66"/>
    </location>
</feature>
<evidence type="ECO:0000259" key="4">
    <source>
        <dbReference type="SMART" id="SM00479"/>
    </source>
</evidence>
<feature type="coiled-coil region" evidence="1">
    <location>
        <begin position="118"/>
        <end position="145"/>
    </location>
</feature>
<dbReference type="NCBIfam" id="TIGR00573">
    <property type="entry name" value="dnaq"/>
    <property type="match status" value="1"/>
</dbReference>
<dbReference type="Pfam" id="PF00929">
    <property type="entry name" value="RNase_T"/>
    <property type="match status" value="1"/>
</dbReference>
<dbReference type="PANTHER" id="PTHR30231">
    <property type="entry name" value="DNA POLYMERASE III SUBUNIT EPSILON"/>
    <property type="match status" value="1"/>
</dbReference>
<dbReference type="Gene3D" id="3.30.420.10">
    <property type="entry name" value="Ribonuclease H-like superfamily/Ribonuclease H"/>
    <property type="match status" value="1"/>
</dbReference>
<protein>
    <recommendedName>
        <fullName evidence="6">DNA-directed DNA polymerase</fullName>
    </recommendedName>
</protein>
<sequence>MGPRIALILAFASIALATVAAVIAGTWLVAQGMPGASDETTSFLIAYGGGTAGVLLALIAVCWAYLDIAVVRPLLALGEGIDTVLHANPEHEIEVDEHQLGGLPRAVNDLIRHLAIAKKNVDDNVRRATQTIEDEKNKLSTILRELHEGVIVCNTSHRILLYNKRSLEILHVSGTIGLDRSLFDLMSRQPILHAIERLNNYLASGRYAGGSDRASVPFVGATIDSRFMLEGRLGLIIDADGAPAGYVLSFQDDTDELAALGLRDRLLRESTEGLRAPVANLRAAAEILSSAPELSPLEQTEFKKVLLKESKHLCDRLETLSSQYRAIVTSHWPTSDLYSANLFQTIRGRVKEQRGIDVVIVGIPQWLHGDSYSLVELLNRLVLRLRAHTGVPTFDLEAVAGEKHVYVDIIWQGAPIAASDLHGWLEDTVEEMLGGLTLRDVLDRHKTDAWSLTGVDGRARLRIPLPTAQHMTVVQEQRNLPPRPEFYDFDLLRRTPDLGELGQRSLRSLNFVVFDTETTGLAPAAGDEVISLAGIRVVNGRILTGESFDRLVDPGRSIPPESIRFHGITDDDVKDKPPIQIVLPQFRRFVGDAVLVAHNAAFDLKFLKIREAESGTSFDMPVLDTLLLSAFLHDQAQKHSLDAVAQRFGIPIQGRHRALGDSLITAGIFLKMIELLEARGVTTLDQAIQAGQSVLKKRAWKPQF</sequence>
<gene>
    <name evidence="5" type="ORF">DF3PB_1480006</name>
</gene>
<keyword evidence="2" id="KW-0812">Transmembrane</keyword>
<dbReference type="SUPFAM" id="SSF55785">
    <property type="entry name" value="PYP-like sensor domain (PAS domain)"/>
    <property type="match status" value="1"/>
</dbReference>
<dbReference type="FunFam" id="3.30.420.10:FF:000045">
    <property type="entry name" value="3'-5' exonuclease DinG"/>
    <property type="match status" value="1"/>
</dbReference>
<dbReference type="CDD" id="cd06127">
    <property type="entry name" value="DEDDh"/>
    <property type="match status" value="1"/>
</dbReference>
<dbReference type="InterPro" id="IPR036397">
    <property type="entry name" value="RNaseH_sf"/>
</dbReference>
<keyword evidence="2" id="KW-1133">Transmembrane helix</keyword>
<dbReference type="SUPFAM" id="SSF53098">
    <property type="entry name" value="Ribonuclease H-like"/>
    <property type="match status" value="1"/>
</dbReference>
<dbReference type="Gene3D" id="3.30.450.20">
    <property type="entry name" value="PAS domain"/>
    <property type="match status" value="1"/>
</dbReference>
<feature type="domain" description="Exonuclease" evidence="4">
    <location>
        <begin position="510"/>
        <end position="678"/>
    </location>
</feature>